<name>A0A0J5P522_9PAST</name>
<evidence type="ECO:0000313" key="3">
    <source>
        <dbReference type="Proteomes" id="UP000036270"/>
    </source>
</evidence>
<comment type="caution">
    <text evidence="2">The sequence shown here is derived from an EMBL/GenBank/DDBJ whole genome shotgun (WGS) entry which is preliminary data.</text>
</comment>
<dbReference type="Proteomes" id="UP000036270">
    <property type="component" value="Unassembled WGS sequence"/>
</dbReference>
<dbReference type="PATRIC" id="fig|67855.3.peg.2460"/>
<dbReference type="RefSeq" id="WP_047977855.1">
    <property type="nucleotide sequence ID" value="NZ_JWIZ01000089.1"/>
</dbReference>
<evidence type="ECO:0000313" key="2">
    <source>
        <dbReference type="EMBL" id="KMK50569.1"/>
    </source>
</evidence>
<feature type="region of interest" description="Disordered" evidence="1">
    <location>
        <begin position="1"/>
        <end position="20"/>
    </location>
</feature>
<evidence type="ECO:0000256" key="1">
    <source>
        <dbReference type="SAM" id="MobiDB-lite"/>
    </source>
</evidence>
<feature type="compositionally biased region" description="Basic and acidic residues" evidence="1">
    <location>
        <begin position="7"/>
        <end position="20"/>
    </location>
</feature>
<dbReference type="EMBL" id="JWIZ01000089">
    <property type="protein sequence ID" value="KMK50569.1"/>
    <property type="molecule type" value="Genomic_DNA"/>
</dbReference>
<keyword evidence="3" id="KW-1185">Reference proteome</keyword>
<accession>A0A0J5P522</accession>
<proteinExistence type="predicted"/>
<gene>
    <name evidence="2" type="ORF">RO21_11155</name>
</gene>
<reference evidence="2 3" key="1">
    <citation type="submission" date="2014-12" db="EMBL/GenBank/DDBJ databases">
        <title>Reclassification of Actinobacillus muris as Muribacter muris.</title>
        <authorList>
            <person name="Christensen H."/>
            <person name="Nicklas W."/>
            <person name="Bisgaard M."/>
        </authorList>
    </citation>
    <scope>NUCLEOTIDE SEQUENCE [LARGE SCALE GENOMIC DNA]</scope>
    <source>
        <strain evidence="2 3">Ackerman80-443D</strain>
    </source>
</reference>
<dbReference type="AlphaFoldDB" id="A0A0J5P522"/>
<sequence length="64" mass="7354">MRAILTKADEEKPSTTEAEGAKFDELRSQADGLAKEIARYEAITEEERHNTQHQGDNTNMMCWR</sequence>
<protein>
    <submittedName>
        <fullName evidence="2">Uncharacterized protein</fullName>
    </submittedName>
</protein>
<organism evidence="2 3">
    <name type="scientific">Muribacter muris</name>
    <dbReference type="NCBI Taxonomy" id="67855"/>
    <lineage>
        <taxon>Bacteria</taxon>
        <taxon>Pseudomonadati</taxon>
        <taxon>Pseudomonadota</taxon>
        <taxon>Gammaproteobacteria</taxon>
        <taxon>Pasteurellales</taxon>
        <taxon>Pasteurellaceae</taxon>
        <taxon>Muribacter</taxon>
    </lineage>
</organism>